<sequence>MFERAFWWCWLLPAAAGGKSEGVVERGLASGGRGLLLPRFLSAPGLGDLGCAGNACWLVSGSSSREVEFAVGPMNWPALA</sequence>
<dbReference type="Proteomes" id="UP000176512">
    <property type="component" value="Unassembled WGS sequence"/>
</dbReference>
<dbReference type="AlphaFoldDB" id="A0A1G1YSH3"/>
<evidence type="ECO:0000313" key="2">
    <source>
        <dbReference type="Proteomes" id="UP000176512"/>
    </source>
</evidence>
<dbReference type="EMBL" id="MHIP01000010">
    <property type="protein sequence ID" value="OGY55219.1"/>
    <property type="molecule type" value="Genomic_DNA"/>
</dbReference>
<name>A0A1G1YSH3_9BACT</name>
<accession>A0A1G1YSH3</accession>
<organism evidence="1 2">
    <name type="scientific">Candidatus Buchananbacteria bacterium RIFCSPLOWO2_01_FULL_46_12</name>
    <dbReference type="NCBI Taxonomy" id="1797546"/>
    <lineage>
        <taxon>Bacteria</taxon>
        <taxon>Candidatus Buchananiibacteriota</taxon>
    </lineage>
</organism>
<gene>
    <name evidence="1" type="ORF">A3A24_01960</name>
</gene>
<evidence type="ECO:0000313" key="1">
    <source>
        <dbReference type="EMBL" id="OGY55219.1"/>
    </source>
</evidence>
<protein>
    <submittedName>
        <fullName evidence="1">Uncharacterized protein</fullName>
    </submittedName>
</protein>
<proteinExistence type="predicted"/>
<reference evidence="1 2" key="1">
    <citation type="journal article" date="2016" name="Nat. Commun.">
        <title>Thousands of microbial genomes shed light on interconnected biogeochemical processes in an aquifer system.</title>
        <authorList>
            <person name="Anantharaman K."/>
            <person name="Brown C.T."/>
            <person name="Hug L.A."/>
            <person name="Sharon I."/>
            <person name="Castelle C.J."/>
            <person name="Probst A.J."/>
            <person name="Thomas B.C."/>
            <person name="Singh A."/>
            <person name="Wilkins M.J."/>
            <person name="Karaoz U."/>
            <person name="Brodie E.L."/>
            <person name="Williams K.H."/>
            <person name="Hubbard S.S."/>
            <person name="Banfield J.F."/>
        </authorList>
    </citation>
    <scope>NUCLEOTIDE SEQUENCE [LARGE SCALE GENOMIC DNA]</scope>
</reference>
<comment type="caution">
    <text evidence="1">The sequence shown here is derived from an EMBL/GenBank/DDBJ whole genome shotgun (WGS) entry which is preliminary data.</text>
</comment>